<feature type="domain" description="Helix-turn-helix type 11" evidence="1">
    <location>
        <begin position="6"/>
        <end position="59"/>
    </location>
</feature>
<dbReference type="EMBL" id="CP001678">
    <property type="protein sequence ID" value="ACT58283.1"/>
    <property type="molecule type" value="Genomic_DNA"/>
</dbReference>
<dbReference type="InterPro" id="IPR036390">
    <property type="entry name" value="WH_DNA-bd_sf"/>
</dbReference>
<keyword evidence="4" id="KW-1185">Reference proteome</keyword>
<evidence type="ECO:0000259" key="1">
    <source>
        <dbReference type="Pfam" id="PF08279"/>
    </source>
</evidence>
<accession>C6XNN0</accession>
<dbReference type="Gene3D" id="1.10.10.10">
    <property type="entry name" value="Winged helix-like DNA-binding domain superfamily/Winged helix DNA-binding domain"/>
    <property type="match status" value="1"/>
</dbReference>
<evidence type="ECO:0000313" key="3">
    <source>
        <dbReference type="EMBL" id="ACT58283.1"/>
    </source>
</evidence>
<name>C6XNN0_HIRBI</name>
<gene>
    <name evidence="3" type="ordered locus">Hbal_0581</name>
</gene>
<sequence length="249" mass="29090">MRRTERLFQIIQILRRHRHPVRGKEIAEELGTSLRTIYRDIVELQAQNVPVEGEAGIGYVLSGEYDMPPLMLTVDELEAAVLGARWVAMRSDPDLKRGAEDLLAKIRLAMPDRLKPVVLDSAVEPVQFVHLKEDSCDVALIRQAIREQRKLDMNYTNEKNETVVRTIWPFLVAYSETARFICAWCEKRNDFRTFRTDRVNSLEKSDEKFSERVPVLRKKWRDLQKARREECEYANPPIDVSTQRHSRAQ</sequence>
<dbReference type="RefSeq" id="WP_015826433.1">
    <property type="nucleotide sequence ID" value="NC_012982.1"/>
</dbReference>
<protein>
    <submittedName>
        <fullName evidence="3">Helix-turn-helix type 11 domain protein</fullName>
    </submittedName>
</protein>
<dbReference type="SUPFAM" id="SSF46785">
    <property type="entry name" value="Winged helix' DNA-binding domain"/>
    <property type="match status" value="1"/>
</dbReference>
<reference evidence="4" key="1">
    <citation type="journal article" date="2011" name="J. Bacteriol.">
        <title>Genome sequences of eight morphologically diverse alphaproteobacteria.</title>
        <authorList>
            <consortium name="US DOE Joint Genome Institute"/>
            <person name="Brown P.J."/>
            <person name="Kysela D.T."/>
            <person name="Buechlein A."/>
            <person name="Hemmerich C."/>
            <person name="Brun Y.V."/>
        </authorList>
    </citation>
    <scope>NUCLEOTIDE SEQUENCE [LARGE SCALE GENOMIC DNA]</scope>
    <source>
        <strain evidence="4">ATCC 49814 / DSM 5838 / IFAM 1418</strain>
    </source>
</reference>
<dbReference type="eggNOG" id="COG2378">
    <property type="taxonomic scope" value="Bacteria"/>
</dbReference>
<dbReference type="PANTHER" id="PTHR34580:SF3">
    <property type="entry name" value="PROTEIN PAFB"/>
    <property type="match status" value="1"/>
</dbReference>
<dbReference type="InterPro" id="IPR013196">
    <property type="entry name" value="HTH_11"/>
</dbReference>
<organism evidence="3 4">
    <name type="scientific">Hirschia baltica (strain ATCC 49814 / DSM 5838 / IFAM 1418)</name>
    <dbReference type="NCBI Taxonomy" id="582402"/>
    <lineage>
        <taxon>Bacteria</taxon>
        <taxon>Pseudomonadati</taxon>
        <taxon>Pseudomonadota</taxon>
        <taxon>Alphaproteobacteria</taxon>
        <taxon>Hyphomonadales</taxon>
        <taxon>Hyphomonadaceae</taxon>
        <taxon>Hirschia</taxon>
    </lineage>
</organism>
<dbReference type="STRING" id="582402.Hbal_0581"/>
<feature type="domain" description="WYL" evidence="2">
    <location>
        <begin position="139"/>
        <end position="203"/>
    </location>
</feature>
<dbReference type="HOGENOM" id="CLU_041141_7_1_5"/>
<evidence type="ECO:0000259" key="2">
    <source>
        <dbReference type="Pfam" id="PF13280"/>
    </source>
</evidence>
<evidence type="ECO:0000313" key="4">
    <source>
        <dbReference type="Proteomes" id="UP000002745"/>
    </source>
</evidence>
<dbReference type="AlphaFoldDB" id="C6XNN0"/>
<dbReference type="InterPro" id="IPR026881">
    <property type="entry name" value="WYL_dom"/>
</dbReference>
<dbReference type="Proteomes" id="UP000002745">
    <property type="component" value="Chromosome"/>
</dbReference>
<dbReference type="PANTHER" id="PTHR34580">
    <property type="match status" value="1"/>
</dbReference>
<dbReference type="InterPro" id="IPR051534">
    <property type="entry name" value="CBASS_pafABC_assoc_protein"/>
</dbReference>
<dbReference type="Pfam" id="PF08279">
    <property type="entry name" value="HTH_11"/>
    <property type="match status" value="1"/>
</dbReference>
<dbReference type="KEGG" id="hba:Hbal_0581"/>
<dbReference type="InterPro" id="IPR036388">
    <property type="entry name" value="WH-like_DNA-bd_sf"/>
</dbReference>
<dbReference type="OrthoDB" id="9807255at2"/>
<dbReference type="Pfam" id="PF13280">
    <property type="entry name" value="WYL"/>
    <property type="match status" value="1"/>
</dbReference>
<dbReference type="PROSITE" id="PS52050">
    <property type="entry name" value="WYL"/>
    <property type="match status" value="1"/>
</dbReference>
<proteinExistence type="predicted"/>